<reference evidence="4" key="1">
    <citation type="submission" date="2017-02" db="UniProtKB">
        <authorList>
            <consortium name="WormBaseParasite"/>
        </authorList>
    </citation>
    <scope>IDENTIFICATION</scope>
</reference>
<evidence type="ECO:0000313" key="4">
    <source>
        <dbReference type="WBParaSite" id="HDID_0000470401-mRNA-1"/>
    </source>
</evidence>
<sequence length="111" mass="11917">MNRKSGKFDDVLDSLSFSSSSDNNVGGLDEALQQFAAKKAQAIRSRRGPIEGIPDDESVPEQFEIAEDAMLSAQLVGDNEDVKPVNLPSSAPTGDVSHSIKRIDILSDEIS</sequence>
<dbReference type="OrthoDB" id="10636475at2759"/>
<accession>A0A0R3SID9</accession>
<gene>
    <name evidence="2" type="ORF">HDID_LOCUS4702</name>
</gene>
<dbReference type="EMBL" id="UYSG01001925">
    <property type="protein sequence ID" value="VDL53828.1"/>
    <property type="molecule type" value="Genomic_DNA"/>
</dbReference>
<dbReference type="WBParaSite" id="HDID_0000470401-mRNA-1">
    <property type="protein sequence ID" value="HDID_0000470401-mRNA-1"/>
    <property type="gene ID" value="HDID_0000470401"/>
</dbReference>
<dbReference type="STRING" id="6216.A0A0R3SID9"/>
<protein>
    <submittedName>
        <fullName evidence="4">DUF4604 domain-containing protein</fullName>
    </submittedName>
</protein>
<dbReference type="AlphaFoldDB" id="A0A0R3SID9"/>
<evidence type="ECO:0000313" key="2">
    <source>
        <dbReference type="EMBL" id="VDL53828.1"/>
    </source>
</evidence>
<evidence type="ECO:0000256" key="1">
    <source>
        <dbReference type="SAM" id="MobiDB-lite"/>
    </source>
</evidence>
<feature type="compositionally biased region" description="Low complexity" evidence="1">
    <location>
        <begin position="13"/>
        <end position="24"/>
    </location>
</feature>
<reference evidence="2 3" key="2">
    <citation type="submission" date="2018-11" db="EMBL/GenBank/DDBJ databases">
        <authorList>
            <consortium name="Pathogen Informatics"/>
        </authorList>
    </citation>
    <scope>NUCLEOTIDE SEQUENCE [LARGE SCALE GENOMIC DNA]</scope>
</reference>
<proteinExistence type="predicted"/>
<evidence type="ECO:0000313" key="3">
    <source>
        <dbReference type="Proteomes" id="UP000274504"/>
    </source>
</evidence>
<organism evidence="4">
    <name type="scientific">Hymenolepis diminuta</name>
    <name type="common">Rat tapeworm</name>
    <dbReference type="NCBI Taxonomy" id="6216"/>
    <lineage>
        <taxon>Eukaryota</taxon>
        <taxon>Metazoa</taxon>
        <taxon>Spiralia</taxon>
        <taxon>Lophotrochozoa</taxon>
        <taxon>Platyhelminthes</taxon>
        <taxon>Cestoda</taxon>
        <taxon>Eucestoda</taxon>
        <taxon>Cyclophyllidea</taxon>
        <taxon>Hymenolepididae</taxon>
        <taxon>Hymenolepis</taxon>
    </lineage>
</organism>
<name>A0A0R3SID9_HYMDI</name>
<feature type="region of interest" description="Disordered" evidence="1">
    <location>
        <begin position="1"/>
        <end position="24"/>
    </location>
</feature>
<dbReference type="Proteomes" id="UP000274504">
    <property type="component" value="Unassembled WGS sequence"/>
</dbReference>
<feature type="compositionally biased region" description="Basic and acidic residues" evidence="1">
    <location>
        <begin position="1"/>
        <end position="10"/>
    </location>
</feature>